<dbReference type="GO" id="GO:0005634">
    <property type="term" value="C:nucleus"/>
    <property type="evidence" value="ECO:0007669"/>
    <property type="project" value="TreeGrafter"/>
</dbReference>
<dbReference type="GO" id="GO:0031297">
    <property type="term" value="P:replication fork processing"/>
    <property type="evidence" value="ECO:0007669"/>
    <property type="project" value="TreeGrafter"/>
</dbReference>
<dbReference type="InterPro" id="IPR044917">
    <property type="entry name" value="PRIMPOL"/>
</dbReference>
<feature type="signal peptide" evidence="6">
    <location>
        <begin position="1"/>
        <end position="17"/>
    </location>
</feature>
<dbReference type="Proteomes" id="UP001224775">
    <property type="component" value="Unassembled WGS sequence"/>
</dbReference>
<accession>A0AAD8XZX9</accession>
<proteinExistence type="predicted"/>
<keyword evidence="6" id="KW-0732">Signal</keyword>
<dbReference type="GO" id="GO:0005759">
    <property type="term" value="C:mitochondrial matrix"/>
    <property type="evidence" value="ECO:0007669"/>
    <property type="project" value="TreeGrafter"/>
</dbReference>
<name>A0AAD8XZX9_9STRA</name>
<evidence type="ECO:0000256" key="2">
    <source>
        <dbReference type="ARBA" id="ARBA00044677"/>
    </source>
</evidence>
<evidence type="ECO:0000313" key="7">
    <source>
        <dbReference type="EMBL" id="KAK1736492.1"/>
    </source>
</evidence>
<evidence type="ECO:0000256" key="3">
    <source>
        <dbReference type="ARBA" id="ARBA00044768"/>
    </source>
</evidence>
<dbReference type="AlphaFoldDB" id="A0AAD8XZX9"/>
<reference evidence="7" key="1">
    <citation type="submission" date="2023-06" db="EMBL/GenBank/DDBJ databases">
        <title>Survivors Of The Sea: Transcriptome response of Skeletonema marinoi to long-term dormancy.</title>
        <authorList>
            <person name="Pinder M.I.M."/>
            <person name="Kourtchenko O."/>
            <person name="Robertson E.K."/>
            <person name="Larsson T."/>
            <person name="Maumus F."/>
            <person name="Osuna-Cruz C.M."/>
            <person name="Vancaester E."/>
            <person name="Stenow R."/>
            <person name="Vandepoele K."/>
            <person name="Ploug H."/>
            <person name="Bruchert V."/>
            <person name="Godhe A."/>
            <person name="Topel M."/>
        </authorList>
    </citation>
    <scope>NUCLEOTIDE SEQUENCE</scope>
    <source>
        <strain evidence="7">R05AC</strain>
    </source>
</reference>
<dbReference type="GO" id="GO:0006264">
    <property type="term" value="P:mitochondrial DNA replication"/>
    <property type="evidence" value="ECO:0007669"/>
    <property type="project" value="TreeGrafter"/>
</dbReference>
<gene>
    <name evidence="7" type="ORF">QTG54_012514</name>
</gene>
<dbReference type="EC" id="2.7.7.102" evidence="3"/>
<evidence type="ECO:0000256" key="5">
    <source>
        <dbReference type="SAM" id="MobiDB-lite"/>
    </source>
</evidence>
<dbReference type="GO" id="GO:0003887">
    <property type="term" value="F:DNA-directed DNA polymerase activity"/>
    <property type="evidence" value="ECO:0007669"/>
    <property type="project" value="UniProtKB-EC"/>
</dbReference>
<dbReference type="GO" id="GO:0003682">
    <property type="term" value="F:chromatin binding"/>
    <property type="evidence" value="ECO:0007669"/>
    <property type="project" value="TreeGrafter"/>
</dbReference>
<evidence type="ECO:0000256" key="6">
    <source>
        <dbReference type="SAM" id="SignalP"/>
    </source>
</evidence>
<dbReference type="Pfam" id="PF03121">
    <property type="entry name" value="Herpes_UL52"/>
    <property type="match status" value="1"/>
</dbReference>
<dbReference type="GO" id="GO:0042276">
    <property type="term" value="P:error-prone translesion synthesis"/>
    <property type="evidence" value="ECO:0007669"/>
    <property type="project" value="InterPro"/>
</dbReference>
<keyword evidence="8" id="KW-1185">Reference proteome</keyword>
<comment type="catalytic activity">
    <reaction evidence="2">
        <text>ssDNA + n NTP = ssDNA/pppN(pN)n-1 hybrid + (n-1) diphosphate.</text>
        <dbReference type="EC" id="2.7.7.102"/>
    </reaction>
</comment>
<feature type="region of interest" description="Disordered" evidence="5">
    <location>
        <begin position="556"/>
        <end position="584"/>
    </location>
</feature>
<comment type="catalytic activity">
    <reaction evidence="4">
        <text>DNA(n) + a 2'-deoxyribonucleoside 5'-triphosphate = DNA(n+1) + diphosphate</text>
        <dbReference type="Rhea" id="RHEA:22508"/>
        <dbReference type="Rhea" id="RHEA-COMP:17339"/>
        <dbReference type="Rhea" id="RHEA-COMP:17340"/>
        <dbReference type="ChEBI" id="CHEBI:33019"/>
        <dbReference type="ChEBI" id="CHEBI:61560"/>
        <dbReference type="ChEBI" id="CHEBI:173112"/>
        <dbReference type="EC" id="2.7.7.7"/>
    </reaction>
    <physiologicalReaction direction="left-to-right" evidence="4">
        <dbReference type="Rhea" id="RHEA:22509"/>
    </physiologicalReaction>
</comment>
<evidence type="ECO:0000256" key="4">
    <source>
        <dbReference type="ARBA" id="ARBA00047303"/>
    </source>
</evidence>
<keyword evidence="7" id="KW-0548">Nucleotidyltransferase</keyword>
<evidence type="ECO:0000256" key="1">
    <source>
        <dbReference type="ARBA" id="ARBA00026139"/>
    </source>
</evidence>
<keyword evidence="7" id="KW-0808">Transferase</keyword>
<dbReference type="GO" id="GO:0009411">
    <property type="term" value="P:response to UV"/>
    <property type="evidence" value="ECO:0007669"/>
    <property type="project" value="TreeGrafter"/>
</dbReference>
<protein>
    <recommendedName>
        <fullName evidence="1">DNA-directed primase/polymerase protein</fullName>
        <ecNumber evidence="3">2.7.7.102</ecNumber>
    </recommendedName>
</protein>
<feature type="compositionally biased region" description="Low complexity" evidence="5">
    <location>
        <begin position="556"/>
        <end position="578"/>
    </location>
</feature>
<organism evidence="7 8">
    <name type="scientific">Skeletonema marinoi</name>
    <dbReference type="NCBI Taxonomy" id="267567"/>
    <lineage>
        <taxon>Eukaryota</taxon>
        <taxon>Sar</taxon>
        <taxon>Stramenopiles</taxon>
        <taxon>Ochrophyta</taxon>
        <taxon>Bacillariophyta</taxon>
        <taxon>Coscinodiscophyceae</taxon>
        <taxon>Thalassiosirophycidae</taxon>
        <taxon>Thalassiosirales</taxon>
        <taxon>Skeletonemataceae</taxon>
        <taxon>Skeletonema</taxon>
        <taxon>Skeletonema marinoi-dohrnii complex</taxon>
    </lineage>
</organism>
<sequence length="734" mass="83939">MRLAITTILLSTTSANAFMVPTVPTNIEQLVVQLPHMNDEPTPWLDFTAKSALVPFIIYAPFANSKSTTTATKRLLPIPTEYDEIDYDAPLERQIKVNHIVRRQPFTVGLGEVGTITPPAFIQQAFDLYEPEHHFELPSGDMDEHYFSLIHDECYLGKDCTAKECVDFDPIHQTHAEKQLKQLLSEASKNEIVQKRKGYSSAQNTQRDVYNDVTSLKTFPLQDLALRFLEELQIINEEPSRASKIQKTCSSIPREKVLWSMEPRIFAEETSATGKRRYVVGHLGRFIQQYWRERDPRSRHCYELIREGTPCRMYFDLEFCKLSNPQICSTESEMLMTEFVHELCCEFDIMYDIKIDRSCIVDLDSTTEQKFSRHLIVHLPNQQLFADARLAGVFAKTFVGRLAHELSIGTLVQRRQALAKYLFVNQKPANSNSTASNRETCFVDLGVYTRNRLFRILGSTKFGKPSAAALRIAAANEFPFPEGFDNSKFYHVDKKIDLKDSNERDLDSFRKALSWDAHADALVATLVVPANTSKMKCNIIDGPTLDELSNAKLNKSASVARRSTSSSERNISSTRNSSGHSPMPKLDNYFLATLGRREGPQGKIRAWSIECVTSTAETPNAYFLTYQMCENRWCEFISRSHRSNNIMWTIDLVNLMCWQQCHDPDCRQAGFRGRQVQLNLPEDVKTEVEDFVLEQEIAALDEKKVLNERVAEESERDLDFGDEDFDKELCNIKV</sequence>
<dbReference type="PANTHER" id="PTHR31399">
    <property type="entry name" value="DNA-DIRECTED PRIMASE / POLYMERASE PROTEIN"/>
    <property type="match status" value="1"/>
</dbReference>
<dbReference type="PANTHER" id="PTHR31399:SF0">
    <property type="entry name" value="DNA-DIRECTED PRIMASE_POLYMERASE PROTEIN"/>
    <property type="match status" value="1"/>
</dbReference>
<evidence type="ECO:0000313" key="8">
    <source>
        <dbReference type="Proteomes" id="UP001224775"/>
    </source>
</evidence>
<comment type="caution">
    <text evidence="7">The sequence shown here is derived from an EMBL/GenBank/DDBJ whole genome shotgun (WGS) entry which is preliminary data.</text>
</comment>
<feature type="chain" id="PRO_5042014523" description="DNA-directed primase/polymerase protein" evidence="6">
    <location>
        <begin position="18"/>
        <end position="734"/>
    </location>
</feature>
<dbReference type="EMBL" id="JATAAI010000028">
    <property type="protein sequence ID" value="KAK1736492.1"/>
    <property type="molecule type" value="Genomic_DNA"/>
</dbReference>